<dbReference type="GO" id="GO:0016787">
    <property type="term" value="F:hydrolase activity"/>
    <property type="evidence" value="ECO:0007669"/>
    <property type="project" value="UniProtKB-KW"/>
</dbReference>
<feature type="domain" description="Alpha/beta hydrolase fold-5" evidence="3">
    <location>
        <begin position="193"/>
        <end position="353"/>
    </location>
</feature>
<sequence>MPGHDDQPGVDAASGSAAYARGVSDAPNQPDPTPVTTPDTGPDSSPHPSPDPSTRTTRFAVVWSALLGSVLLGAAVWLSVTSWSVLRAGHPAHRLTLVATGVVGALLILRAVLLQRRGPRAGSASRRRWPRVLGRTVAGLATVVVVGSLVWLVPFAATPPAIAAMSGSAGVRVTDATTTITLTPETGSATRGLVFQPGARVDPRAYVPLLAEVSRSGVLVVIVKQPFDIGFLAIDAPASAIAAHPEVRTWAVGGHSLGGVAASSYAGSHTDTVRGLVLWASYPLGSLAQSGLKVASISGSADALATPADIEASRVDLPGDTAYTVVEGGVHAFFGDYGEQPGDGTPGVSREDAQRQIVEATAALMASLPAS</sequence>
<comment type="caution">
    <text evidence="4">The sequence shown here is derived from an EMBL/GenBank/DDBJ whole genome shotgun (WGS) entry which is preliminary data.</text>
</comment>
<organism evidence="4 5">
    <name type="scientific">Humibacillus xanthopallidus</name>
    <dbReference type="NCBI Taxonomy" id="412689"/>
    <lineage>
        <taxon>Bacteria</taxon>
        <taxon>Bacillati</taxon>
        <taxon>Actinomycetota</taxon>
        <taxon>Actinomycetes</taxon>
        <taxon>Micrococcales</taxon>
        <taxon>Intrasporangiaceae</taxon>
        <taxon>Humibacillus</taxon>
    </lineage>
</organism>
<dbReference type="EMBL" id="VFQF01000003">
    <property type="protein sequence ID" value="TQN45438.1"/>
    <property type="molecule type" value="Genomic_DNA"/>
</dbReference>
<proteinExistence type="predicted"/>
<feature type="transmembrane region" description="Helical" evidence="2">
    <location>
        <begin position="92"/>
        <end position="112"/>
    </location>
</feature>
<protein>
    <submittedName>
        <fullName evidence="4">Alpha/beta hydrolase family protein</fullName>
    </submittedName>
</protein>
<name>A0A543PMY4_9MICO</name>
<dbReference type="InterPro" id="IPR029059">
    <property type="entry name" value="AB_hydrolase_5"/>
</dbReference>
<dbReference type="InterPro" id="IPR029058">
    <property type="entry name" value="AB_hydrolase_fold"/>
</dbReference>
<evidence type="ECO:0000256" key="2">
    <source>
        <dbReference type="SAM" id="Phobius"/>
    </source>
</evidence>
<dbReference type="Proteomes" id="UP000320085">
    <property type="component" value="Unassembled WGS sequence"/>
</dbReference>
<evidence type="ECO:0000256" key="1">
    <source>
        <dbReference type="SAM" id="MobiDB-lite"/>
    </source>
</evidence>
<dbReference type="SUPFAM" id="SSF53474">
    <property type="entry name" value="alpha/beta-Hydrolases"/>
    <property type="match status" value="1"/>
</dbReference>
<keyword evidence="2" id="KW-0812">Transmembrane</keyword>
<evidence type="ECO:0000313" key="4">
    <source>
        <dbReference type="EMBL" id="TQN45438.1"/>
    </source>
</evidence>
<feature type="transmembrane region" description="Helical" evidence="2">
    <location>
        <begin position="59"/>
        <end position="80"/>
    </location>
</feature>
<evidence type="ECO:0000259" key="3">
    <source>
        <dbReference type="Pfam" id="PF12695"/>
    </source>
</evidence>
<dbReference type="Pfam" id="PF12695">
    <property type="entry name" value="Abhydrolase_5"/>
    <property type="match status" value="1"/>
</dbReference>
<evidence type="ECO:0000313" key="5">
    <source>
        <dbReference type="Proteomes" id="UP000320085"/>
    </source>
</evidence>
<gene>
    <name evidence="4" type="ORF">FHX52_4678</name>
</gene>
<keyword evidence="2" id="KW-0472">Membrane</keyword>
<keyword evidence="2" id="KW-1133">Transmembrane helix</keyword>
<feature type="region of interest" description="Disordered" evidence="1">
    <location>
        <begin position="1"/>
        <end position="55"/>
    </location>
</feature>
<accession>A0A543PMY4</accession>
<reference evidence="4 5" key="1">
    <citation type="submission" date="2019-06" db="EMBL/GenBank/DDBJ databases">
        <title>Sequencing the genomes of 1000 actinobacteria strains.</title>
        <authorList>
            <person name="Klenk H.-P."/>
        </authorList>
    </citation>
    <scope>NUCLEOTIDE SEQUENCE [LARGE SCALE GENOMIC DNA]</scope>
    <source>
        <strain evidence="4 5">DSM 21776</strain>
    </source>
</reference>
<feature type="transmembrane region" description="Helical" evidence="2">
    <location>
        <begin position="132"/>
        <end position="153"/>
    </location>
</feature>
<dbReference type="AlphaFoldDB" id="A0A543PMY4"/>
<dbReference type="Gene3D" id="3.40.50.1820">
    <property type="entry name" value="alpha/beta hydrolase"/>
    <property type="match status" value="1"/>
</dbReference>
<keyword evidence="4" id="KW-0378">Hydrolase</keyword>